<name>A0A0N0GPX8_9NEIS</name>
<dbReference type="GO" id="GO:0043709">
    <property type="term" value="P:cell adhesion involved in single-species biofilm formation"/>
    <property type="evidence" value="ECO:0007669"/>
    <property type="project" value="TreeGrafter"/>
</dbReference>
<evidence type="ECO:0000256" key="4">
    <source>
        <dbReference type="ARBA" id="ARBA00022692"/>
    </source>
</evidence>
<evidence type="ECO:0000256" key="7">
    <source>
        <dbReference type="ARBA" id="ARBA00034247"/>
    </source>
</evidence>
<dbReference type="PANTHER" id="PTHR45138">
    <property type="entry name" value="REGULATORY COMPONENTS OF SENSORY TRANSDUCTION SYSTEM"/>
    <property type="match status" value="1"/>
</dbReference>
<keyword evidence="11" id="KW-1185">Reference proteome</keyword>
<evidence type="ECO:0000256" key="3">
    <source>
        <dbReference type="ARBA" id="ARBA00022475"/>
    </source>
</evidence>
<organism evidence="10 11">
    <name type="scientific">Amantichitinum ursilacus</name>
    <dbReference type="NCBI Taxonomy" id="857265"/>
    <lineage>
        <taxon>Bacteria</taxon>
        <taxon>Pseudomonadati</taxon>
        <taxon>Pseudomonadota</taxon>
        <taxon>Betaproteobacteria</taxon>
        <taxon>Neisseriales</taxon>
        <taxon>Chitinibacteraceae</taxon>
        <taxon>Amantichitinum</taxon>
    </lineage>
</organism>
<dbReference type="NCBIfam" id="TIGR00254">
    <property type="entry name" value="GGDEF"/>
    <property type="match status" value="1"/>
</dbReference>
<dbReference type="PANTHER" id="PTHR45138:SF9">
    <property type="entry name" value="DIGUANYLATE CYCLASE DGCM-RELATED"/>
    <property type="match status" value="1"/>
</dbReference>
<reference evidence="10 11" key="1">
    <citation type="submission" date="2015-07" db="EMBL/GenBank/DDBJ databases">
        <title>Draft genome sequence of the Amantichitinum ursilacus IGB-41, a new chitin-degrading bacterium.</title>
        <authorList>
            <person name="Kirstahler P."/>
            <person name="Guenther M."/>
            <person name="Grumaz C."/>
            <person name="Rupp S."/>
            <person name="Zibek S."/>
            <person name="Sohn K."/>
        </authorList>
    </citation>
    <scope>NUCLEOTIDE SEQUENCE [LARGE SCALE GENOMIC DNA]</scope>
    <source>
        <strain evidence="10 11">IGB-41</strain>
    </source>
</reference>
<keyword evidence="10" id="KW-0548">Nucleotidyltransferase</keyword>
<dbReference type="EC" id="2.7.7.65" evidence="2"/>
<keyword evidence="5 8" id="KW-1133">Transmembrane helix</keyword>
<evidence type="ECO:0000313" key="11">
    <source>
        <dbReference type="Proteomes" id="UP000037939"/>
    </source>
</evidence>
<accession>A0A0N0GPX8</accession>
<dbReference type="EMBL" id="LAQT01000003">
    <property type="protein sequence ID" value="KPC54115.1"/>
    <property type="molecule type" value="Genomic_DNA"/>
</dbReference>
<proteinExistence type="predicted"/>
<dbReference type="PROSITE" id="PS50887">
    <property type="entry name" value="GGDEF"/>
    <property type="match status" value="1"/>
</dbReference>
<evidence type="ECO:0000256" key="1">
    <source>
        <dbReference type="ARBA" id="ARBA00004651"/>
    </source>
</evidence>
<gene>
    <name evidence="10" type="primary">adrA_3</name>
    <name evidence="10" type="ORF">WG78_05680</name>
</gene>
<evidence type="ECO:0000256" key="6">
    <source>
        <dbReference type="ARBA" id="ARBA00023136"/>
    </source>
</evidence>
<keyword evidence="4 8" id="KW-0812">Transmembrane</keyword>
<feature type="transmembrane region" description="Helical" evidence="8">
    <location>
        <begin position="272"/>
        <end position="290"/>
    </location>
</feature>
<dbReference type="InterPro" id="IPR043128">
    <property type="entry name" value="Rev_trsase/Diguanyl_cyclase"/>
</dbReference>
<comment type="caution">
    <text evidence="10">The sequence shown here is derived from an EMBL/GenBank/DDBJ whole genome shotgun (WGS) entry which is preliminary data.</text>
</comment>
<dbReference type="OrthoDB" id="8522032at2"/>
<feature type="transmembrane region" description="Helical" evidence="8">
    <location>
        <begin position="197"/>
        <end position="218"/>
    </location>
</feature>
<feature type="transmembrane region" description="Helical" evidence="8">
    <location>
        <begin position="84"/>
        <end position="102"/>
    </location>
</feature>
<evidence type="ECO:0000313" key="10">
    <source>
        <dbReference type="EMBL" id="KPC54115.1"/>
    </source>
</evidence>
<feature type="transmembrane region" description="Helical" evidence="8">
    <location>
        <begin position="37"/>
        <end position="54"/>
    </location>
</feature>
<dbReference type="Proteomes" id="UP000037939">
    <property type="component" value="Unassembled WGS sequence"/>
</dbReference>
<keyword evidence="3" id="KW-1003">Cell membrane</keyword>
<dbReference type="AlphaFoldDB" id="A0A0N0GPX8"/>
<protein>
    <recommendedName>
        <fullName evidence="2">diguanylate cyclase</fullName>
        <ecNumber evidence="2">2.7.7.65</ecNumber>
    </recommendedName>
</protein>
<dbReference type="InterPro" id="IPR029787">
    <property type="entry name" value="Nucleotide_cyclase"/>
</dbReference>
<keyword evidence="10" id="KW-0808">Transferase</keyword>
<dbReference type="CDD" id="cd01949">
    <property type="entry name" value="GGDEF"/>
    <property type="match status" value="1"/>
</dbReference>
<comment type="catalytic activity">
    <reaction evidence="7">
        <text>2 GTP = 3',3'-c-di-GMP + 2 diphosphate</text>
        <dbReference type="Rhea" id="RHEA:24898"/>
        <dbReference type="ChEBI" id="CHEBI:33019"/>
        <dbReference type="ChEBI" id="CHEBI:37565"/>
        <dbReference type="ChEBI" id="CHEBI:58805"/>
        <dbReference type="EC" id="2.7.7.65"/>
    </reaction>
</comment>
<dbReference type="InterPro" id="IPR050469">
    <property type="entry name" value="Diguanylate_Cyclase"/>
</dbReference>
<dbReference type="InterPro" id="IPR000160">
    <property type="entry name" value="GGDEF_dom"/>
</dbReference>
<dbReference type="GO" id="GO:0005886">
    <property type="term" value="C:plasma membrane"/>
    <property type="evidence" value="ECO:0007669"/>
    <property type="project" value="UniProtKB-SubCell"/>
</dbReference>
<comment type="subcellular location">
    <subcellularLocation>
        <location evidence="1">Cell membrane</location>
        <topology evidence="1">Multi-pass membrane protein</topology>
    </subcellularLocation>
</comment>
<evidence type="ECO:0000256" key="5">
    <source>
        <dbReference type="ARBA" id="ARBA00022989"/>
    </source>
</evidence>
<dbReference type="SMART" id="SM00267">
    <property type="entry name" value="GGDEF"/>
    <property type="match status" value="1"/>
</dbReference>
<dbReference type="GO" id="GO:1902201">
    <property type="term" value="P:negative regulation of bacterial-type flagellum-dependent cell motility"/>
    <property type="evidence" value="ECO:0007669"/>
    <property type="project" value="TreeGrafter"/>
</dbReference>
<feature type="transmembrane region" description="Helical" evidence="8">
    <location>
        <begin position="238"/>
        <end position="260"/>
    </location>
</feature>
<feature type="transmembrane region" description="Helical" evidence="8">
    <location>
        <begin position="123"/>
        <end position="145"/>
    </location>
</feature>
<dbReference type="STRING" id="857265.WG78_05680"/>
<dbReference type="RefSeq" id="WP_053936819.1">
    <property type="nucleotide sequence ID" value="NZ_LAQT01000003.1"/>
</dbReference>
<dbReference type="Pfam" id="PF05231">
    <property type="entry name" value="MASE1"/>
    <property type="match status" value="1"/>
</dbReference>
<dbReference type="Gene3D" id="3.30.70.270">
    <property type="match status" value="1"/>
</dbReference>
<feature type="domain" description="GGDEF" evidence="9">
    <location>
        <begin position="355"/>
        <end position="491"/>
    </location>
</feature>
<evidence type="ECO:0000256" key="8">
    <source>
        <dbReference type="SAM" id="Phobius"/>
    </source>
</evidence>
<dbReference type="GO" id="GO:0052621">
    <property type="term" value="F:diguanylate cyclase activity"/>
    <property type="evidence" value="ECO:0007669"/>
    <property type="project" value="UniProtKB-EC"/>
</dbReference>
<dbReference type="FunFam" id="3.30.70.270:FF:000001">
    <property type="entry name" value="Diguanylate cyclase domain protein"/>
    <property type="match status" value="1"/>
</dbReference>
<evidence type="ECO:0000256" key="2">
    <source>
        <dbReference type="ARBA" id="ARBA00012528"/>
    </source>
</evidence>
<feature type="transmembrane region" description="Helical" evidence="8">
    <location>
        <begin position="12"/>
        <end position="31"/>
    </location>
</feature>
<dbReference type="Pfam" id="PF00990">
    <property type="entry name" value="GGDEF"/>
    <property type="match status" value="1"/>
</dbReference>
<feature type="transmembrane region" description="Helical" evidence="8">
    <location>
        <begin position="165"/>
        <end position="185"/>
    </location>
</feature>
<dbReference type="InterPro" id="IPR007895">
    <property type="entry name" value="MASE1"/>
</dbReference>
<keyword evidence="6 8" id="KW-0472">Membrane</keyword>
<evidence type="ECO:0000259" key="9">
    <source>
        <dbReference type="PROSITE" id="PS50887"/>
    </source>
</evidence>
<dbReference type="SUPFAM" id="SSF55073">
    <property type="entry name" value="Nucleotide cyclase"/>
    <property type="match status" value="1"/>
</dbReference>
<sequence length="499" mass="55680">MSFAPTRLRHFQVLLLAYVLSGWLGFALGALHHDADLIALWLPGGIALIMLLMLGWWGVPAILIGSLAVHVPLIVGHLHARQGALYLGTLALIDLLQAWLAMRAWRGREARLHAPLIRRTHDLIWFWVQVCLLPVAVTTPLIAALQSTMHLLPDQDPDTLVRQVLTLALAGFGGLLLVAPCYVVWRDRSRWPWRSLPWRTWWPSTLICVVVLAAFWFYPPGLTLVLPLLLAKTIHYRWPGMAVSVLLVGLACWVGTVLGFGPFVDTSAHLAFVNLQLFLFSTAVMLQYLALAHEMLLRQHWQMEAEVKQRTEALASANARLEELATTDELTGVPNRREWQRRCAHAVMLARRHQQPMAVLLLDLDHFKQVNDTYGHLIGDLTLRTVSRACQESLRGSDSFGRWGGEEFVALLPDTPLEDAQQVAEKLRHAVSAAQIKLDNAPVPSMAVTVSIGVARLHASDADLDTLLTRADHALYFAKQTGRNRVVLETELPADGPRL</sequence>